<gene>
    <name evidence="2" type="ORF">CesoFtcFv8_017810</name>
</gene>
<evidence type="ECO:0000313" key="2">
    <source>
        <dbReference type="EMBL" id="KAK5886810.1"/>
    </source>
</evidence>
<dbReference type="AlphaFoldDB" id="A0AAN8BKL8"/>
<evidence type="ECO:0000256" key="1">
    <source>
        <dbReference type="SAM" id="Phobius"/>
    </source>
</evidence>
<protein>
    <recommendedName>
        <fullName evidence="4">Transmembrane protein</fullName>
    </recommendedName>
</protein>
<proteinExistence type="predicted"/>
<feature type="transmembrane region" description="Helical" evidence="1">
    <location>
        <begin position="119"/>
        <end position="137"/>
    </location>
</feature>
<evidence type="ECO:0000313" key="3">
    <source>
        <dbReference type="Proteomes" id="UP001335648"/>
    </source>
</evidence>
<sequence length="155" mass="15898">MAVRPVGVRRCPDVAGVVRCCFAGIFAVLWVLLCWFLRTGGIGADTTQHSGAWLGPRGWRGVGGCRGCGLLFPVVFDVGRGRAAGGLQLGAVGAARLAGVAFAGCFGVLGVLAHLIRGGGVYCCVISVVVGPGFVLFGSGRWVWTRLEHGSGVVA</sequence>
<keyword evidence="1" id="KW-0812">Transmembrane</keyword>
<evidence type="ECO:0008006" key="4">
    <source>
        <dbReference type="Google" id="ProtNLM"/>
    </source>
</evidence>
<keyword evidence="1" id="KW-0472">Membrane</keyword>
<feature type="transmembrane region" description="Helical" evidence="1">
    <location>
        <begin position="16"/>
        <end position="37"/>
    </location>
</feature>
<name>A0AAN8BKL8_9TELE</name>
<feature type="transmembrane region" description="Helical" evidence="1">
    <location>
        <begin position="89"/>
        <end position="113"/>
    </location>
</feature>
<comment type="caution">
    <text evidence="2">The sequence shown here is derived from an EMBL/GenBank/DDBJ whole genome shotgun (WGS) entry which is preliminary data.</text>
</comment>
<dbReference type="Proteomes" id="UP001335648">
    <property type="component" value="Unassembled WGS sequence"/>
</dbReference>
<keyword evidence="3" id="KW-1185">Reference proteome</keyword>
<organism evidence="2 3">
    <name type="scientific">Champsocephalus esox</name>
    <name type="common">pike icefish</name>
    <dbReference type="NCBI Taxonomy" id="159716"/>
    <lineage>
        <taxon>Eukaryota</taxon>
        <taxon>Metazoa</taxon>
        <taxon>Chordata</taxon>
        <taxon>Craniata</taxon>
        <taxon>Vertebrata</taxon>
        <taxon>Euteleostomi</taxon>
        <taxon>Actinopterygii</taxon>
        <taxon>Neopterygii</taxon>
        <taxon>Teleostei</taxon>
        <taxon>Neoteleostei</taxon>
        <taxon>Acanthomorphata</taxon>
        <taxon>Eupercaria</taxon>
        <taxon>Perciformes</taxon>
        <taxon>Notothenioidei</taxon>
        <taxon>Channichthyidae</taxon>
        <taxon>Champsocephalus</taxon>
    </lineage>
</organism>
<reference evidence="2 3" key="1">
    <citation type="journal article" date="2023" name="Mol. Biol. Evol.">
        <title>Genomics of Secondarily Temperate Adaptation in the Only Non-Antarctic Icefish.</title>
        <authorList>
            <person name="Rivera-Colon A.G."/>
            <person name="Rayamajhi N."/>
            <person name="Minhas B.F."/>
            <person name="Madrigal G."/>
            <person name="Bilyk K.T."/>
            <person name="Yoon V."/>
            <person name="Hune M."/>
            <person name="Gregory S."/>
            <person name="Cheng C.H.C."/>
            <person name="Catchen J.M."/>
        </authorList>
    </citation>
    <scope>NUCLEOTIDE SEQUENCE [LARGE SCALE GENOMIC DNA]</scope>
    <source>
        <strain evidence="2">JC2023a</strain>
    </source>
</reference>
<dbReference type="EMBL" id="JAULUE010002059">
    <property type="protein sequence ID" value="KAK5886810.1"/>
    <property type="molecule type" value="Genomic_DNA"/>
</dbReference>
<keyword evidence="1" id="KW-1133">Transmembrane helix</keyword>
<accession>A0AAN8BKL8</accession>